<feature type="domain" description="LUD" evidence="1">
    <location>
        <begin position="105"/>
        <end position="159"/>
    </location>
</feature>
<dbReference type="InterPro" id="IPR003741">
    <property type="entry name" value="LUD_dom"/>
</dbReference>
<dbReference type="Pfam" id="PF02589">
    <property type="entry name" value="LUD_dom"/>
    <property type="match status" value="1"/>
</dbReference>
<reference evidence="2 3" key="1">
    <citation type="journal article" date="2018" name="Mar. Genomics">
        <title>Complete genome sequence of Marinifilaceae bacterium strain SPP2, isolated from the Antarctic marine sediment.</title>
        <authorList>
            <person name="Watanabe M."/>
            <person name="Kojima H."/>
            <person name="Fukui M."/>
        </authorList>
    </citation>
    <scope>NUCLEOTIDE SEQUENCE [LARGE SCALE GENOMIC DNA]</scope>
    <source>
        <strain evidence="2 3">SPP2</strain>
    </source>
</reference>
<name>A0A1Y1CM59_9BACT</name>
<dbReference type="Gene3D" id="3.40.50.10420">
    <property type="entry name" value="NagB/RpiA/CoA transferase-like"/>
    <property type="match status" value="1"/>
</dbReference>
<evidence type="ECO:0000313" key="2">
    <source>
        <dbReference type="EMBL" id="BAX81435.1"/>
    </source>
</evidence>
<organism evidence="2 3">
    <name type="scientific">Labilibaculum antarcticum</name>
    <dbReference type="NCBI Taxonomy" id="1717717"/>
    <lineage>
        <taxon>Bacteria</taxon>
        <taxon>Pseudomonadati</taxon>
        <taxon>Bacteroidota</taxon>
        <taxon>Bacteroidia</taxon>
        <taxon>Marinilabiliales</taxon>
        <taxon>Marinifilaceae</taxon>
        <taxon>Labilibaculum</taxon>
    </lineage>
</organism>
<dbReference type="OrthoDB" id="9794157at2"/>
<dbReference type="InterPro" id="IPR037171">
    <property type="entry name" value="NagB/RpiA_transferase-like"/>
</dbReference>
<dbReference type="RefSeq" id="WP_096430835.1">
    <property type="nucleotide sequence ID" value="NZ_AP018042.1"/>
</dbReference>
<dbReference type="KEGG" id="mbas:ALGA_3135"/>
<sequence length="203" mass="22679">MLVIDSCDTSILPFYGIPFALKWMMFNLNLKGMEVRTDTQIKKINFRSDKKDLLESFLSNSNNIGNEALKVETDLFVKAANKKNIQFEFIRMKSCKLDRTSFDISNAKNALIEADFALADTGTLILDTQDPEVLLTVFLAEVLHVVVPASKILHSMDDFELIKGERAVVMGGGIASISVSSSDKGRKFSSKVLRTMVYVLEDL</sequence>
<accession>A0A1Y1CM59</accession>
<dbReference type="EMBL" id="AP018042">
    <property type="protein sequence ID" value="BAX81435.1"/>
    <property type="molecule type" value="Genomic_DNA"/>
</dbReference>
<dbReference type="SUPFAM" id="SSF100950">
    <property type="entry name" value="NagB/RpiA/CoA transferase-like"/>
    <property type="match status" value="1"/>
</dbReference>
<evidence type="ECO:0000259" key="1">
    <source>
        <dbReference type="Pfam" id="PF02589"/>
    </source>
</evidence>
<dbReference type="InterPro" id="IPR024185">
    <property type="entry name" value="FTHF_cligase-like_sf"/>
</dbReference>
<proteinExistence type="predicted"/>
<dbReference type="AlphaFoldDB" id="A0A1Y1CM59"/>
<evidence type="ECO:0000313" key="3">
    <source>
        <dbReference type="Proteomes" id="UP000218267"/>
    </source>
</evidence>
<protein>
    <recommendedName>
        <fullName evidence="1">LUD domain-containing protein</fullName>
    </recommendedName>
</protein>
<gene>
    <name evidence="2" type="ORF">ALGA_3135</name>
</gene>
<dbReference type="Proteomes" id="UP000218267">
    <property type="component" value="Chromosome"/>
</dbReference>
<keyword evidence="3" id="KW-1185">Reference proteome</keyword>
<reference evidence="3" key="2">
    <citation type="journal article" date="2020" name="Antonie Van Leeuwenhoek">
        <title>Labilibaculum antarcticum sp. nov., a novel facultative anaerobic, psychrotorelant bacterium isolated from marine sediment of Antarctica.</title>
        <authorList>
            <person name="Watanabe M."/>
            <person name="Kojima H."/>
            <person name="Fukui M."/>
        </authorList>
    </citation>
    <scope>NUCLEOTIDE SEQUENCE [LARGE SCALE GENOMIC DNA]</scope>
    <source>
        <strain evidence="3">SPP2</strain>
    </source>
</reference>